<comment type="caution">
    <text evidence="3">The sequence shown here is derived from an EMBL/GenBank/DDBJ whole genome shotgun (WGS) entry which is preliminary data.</text>
</comment>
<dbReference type="Proteomes" id="UP000596929">
    <property type="component" value="Unassembled WGS sequence"/>
</dbReference>
<dbReference type="EMBL" id="JACOOO010000016">
    <property type="protein sequence ID" value="MBC5628973.1"/>
    <property type="molecule type" value="Genomic_DNA"/>
</dbReference>
<keyword evidence="4" id="KW-1185">Reference proteome</keyword>
<comment type="similarity">
    <text evidence="1">Belongs to the peptidase S8 family.</text>
</comment>
<sequence length="212" mass="23770">MEIKDNLKFYKALSREKDIAEMHGVAMTSIAVGKNIGVAPKADLYFVADDVYNFEQKKVDFTNYAEDILNIIELNKSLKNKIRVISISSGYSDKESVLGADELTEAIKKAEENNIAVLCLIPGNEINDFSSLTRVSYEDVNDINNYMPYLYEPYDKNIYVPTDKITYASSLGEEDYAYVSWGGMSSIVPYVAGLYTLACQVDSSITIEKLIK</sequence>
<evidence type="ECO:0000256" key="1">
    <source>
        <dbReference type="PROSITE-ProRule" id="PRU01240"/>
    </source>
</evidence>
<evidence type="ECO:0000259" key="2">
    <source>
        <dbReference type="Pfam" id="PF00082"/>
    </source>
</evidence>
<comment type="caution">
    <text evidence="1">Lacks conserved residue(s) required for the propagation of feature annotation.</text>
</comment>
<dbReference type="Gene3D" id="3.40.50.200">
    <property type="entry name" value="Peptidase S8/S53 domain"/>
    <property type="match status" value="1"/>
</dbReference>
<organism evidence="3 4">
    <name type="scientific">Clostridium hominis</name>
    <dbReference type="NCBI Taxonomy" id="2763036"/>
    <lineage>
        <taxon>Bacteria</taxon>
        <taxon>Bacillati</taxon>
        <taxon>Bacillota</taxon>
        <taxon>Clostridia</taxon>
        <taxon>Eubacteriales</taxon>
        <taxon>Clostridiaceae</taxon>
        <taxon>Clostridium</taxon>
    </lineage>
</organism>
<dbReference type="Pfam" id="PF00082">
    <property type="entry name" value="Peptidase_S8"/>
    <property type="match status" value="1"/>
</dbReference>
<evidence type="ECO:0000313" key="3">
    <source>
        <dbReference type="EMBL" id="MBC5628973.1"/>
    </source>
</evidence>
<dbReference type="InterPro" id="IPR000209">
    <property type="entry name" value="Peptidase_S8/S53_dom"/>
</dbReference>
<dbReference type="SUPFAM" id="SSF52743">
    <property type="entry name" value="Subtilisin-like"/>
    <property type="match status" value="1"/>
</dbReference>
<feature type="domain" description="Peptidase S8/S53" evidence="2">
    <location>
        <begin position="17"/>
        <end position="125"/>
    </location>
</feature>
<reference evidence="3 4" key="1">
    <citation type="submission" date="2020-08" db="EMBL/GenBank/DDBJ databases">
        <title>Genome public.</title>
        <authorList>
            <person name="Liu C."/>
            <person name="Sun Q."/>
        </authorList>
    </citation>
    <scope>NUCLEOTIDE SEQUENCE [LARGE SCALE GENOMIC DNA]</scope>
    <source>
        <strain evidence="3 4">NSJ-6</strain>
    </source>
</reference>
<name>A0ABR7DE55_9CLOT</name>
<accession>A0ABR7DE55</accession>
<evidence type="ECO:0000313" key="4">
    <source>
        <dbReference type="Proteomes" id="UP000596929"/>
    </source>
</evidence>
<protein>
    <submittedName>
        <fullName evidence="3">S8/S53 family peptidase</fullName>
    </submittedName>
</protein>
<proteinExistence type="inferred from homology"/>
<gene>
    <name evidence="3" type="ORF">H8S20_08720</name>
</gene>
<dbReference type="InterPro" id="IPR036852">
    <property type="entry name" value="Peptidase_S8/S53_dom_sf"/>
</dbReference>
<dbReference type="PROSITE" id="PS51892">
    <property type="entry name" value="SUBTILASE"/>
    <property type="match status" value="1"/>
</dbReference>